<organism evidence="12 13">
    <name type="scientific">Lactuca virosa</name>
    <dbReference type="NCBI Taxonomy" id="75947"/>
    <lineage>
        <taxon>Eukaryota</taxon>
        <taxon>Viridiplantae</taxon>
        <taxon>Streptophyta</taxon>
        <taxon>Embryophyta</taxon>
        <taxon>Tracheophyta</taxon>
        <taxon>Spermatophyta</taxon>
        <taxon>Magnoliopsida</taxon>
        <taxon>eudicotyledons</taxon>
        <taxon>Gunneridae</taxon>
        <taxon>Pentapetalae</taxon>
        <taxon>asterids</taxon>
        <taxon>campanulids</taxon>
        <taxon>Asterales</taxon>
        <taxon>Asteraceae</taxon>
        <taxon>Cichorioideae</taxon>
        <taxon>Cichorieae</taxon>
        <taxon>Lactucinae</taxon>
        <taxon>Lactuca</taxon>
    </lineage>
</organism>
<evidence type="ECO:0000313" key="13">
    <source>
        <dbReference type="Proteomes" id="UP001157418"/>
    </source>
</evidence>
<dbReference type="Proteomes" id="UP001157418">
    <property type="component" value="Unassembled WGS sequence"/>
</dbReference>
<feature type="region of interest" description="Disordered" evidence="11">
    <location>
        <begin position="349"/>
        <end position="375"/>
    </location>
</feature>
<dbReference type="Pfam" id="PF07817">
    <property type="entry name" value="GLE1"/>
    <property type="match status" value="1"/>
</dbReference>
<protein>
    <recommendedName>
        <fullName evidence="9">mRNA export factor GLE1</fullName>
    </recommendedName>
    <alternativeName>
        <fullName evidence="10">Nucleoporin GLE1</fullName>
    </alternativeName>
</protein>
<evidence type="ECO:0000256" key="8">
    <source>
        <dbReference type="ARBA" id="ARBA00023242"/>
    </source>
</evidence>
<dbReference type="GO" id="GO:0015031">
    <property type="term" value="P:protein transport"/>
    <property type="evidence" value="ECO:0007669"/>
    <property type="project" value="UniProtKB-KW"/>
</dbReference>
<evidence type="ECO:0000256" key="6">
    <source>
        <dbReference type="ARBA" id="ARBA00023010"/>
    </source>
</evidence>
<accession>A0AAU9N567</accession>
<keyword evidence="5" id="KW-0653">Protein transport</keyword>
<keyword evidence="7" id="KW-0906">Nuclear pore complex</keyword>
<dbReference type="GO" id="GO:0000822">
    <property type="term" value="F:inositol hexakisphosphate binding"/>
    <property type="evidence" value="ECO:0007669"/>
    <property type="project" value="TreeGrafter"/>
</dbReference>
<dbReference type="InterPro" id="IPR038506">
    <property type="entry name" value="GLE1-like_sf"/>
</dbReference>
<keyword evidence="8" id="KW-0539">Nucleus</keyword>
<dbReference type="GO" id="GO:0044614">
    <property type="term" value="C:nuclear pore cytoplasmic filaments"/>
    <property type="evidence" value="ECO:0007669"/>
    <property type="project" value="TreeGrafter"/>
</dbReference>
<reference evidence="12 13" key="1">
    <citation type="submission" date="2022-01" db="EMBL/GenBank/DDBJ databases">
        <authorList>
            <person name="Xiong W."/>
            <person name="Schranz E."/>
        </authorList>
    </citation>
    <scope>NUCLEOTIDE SEQUENCE [LARGE SCALE GENOMIC DNA]</scope>
</reference>
<keyword evidence="4" id="KW-0509">mRNA transport</keyword>
<keyword evidence="13" id="KW-1185">Reference proteome</keyword>
<feature type="region of interest" description="Disordered" evidence="11">
    <location>
        <begin position="47"/>
        <end position="66"/>
    </location>
</feature>
<feature type="compositionally biased region" description="Pro residues" evidence="11">
    <location>
        <begin position="57"/>
        <end position="66"/>
    </location>
</feature>
<evidence type="ECO:0000256" key="10">
    <source>
        <dbReference type="ARBA" id="ARBA00029983"/>
    </source>
</evidence>
<evidence type="ECO:0000256" key="3">
    <source>
        <dbReference type="ARBA" id="ARBA00022448"/>
    </source>
</evidence>
<evidence type="ECO:0000256" key="1">
    <source>
        <dbReference type="ARBA" id="ARBA00004567"/>
    </source>
</evidence>
<name>A0AAU9N567_9ASTR</name>
<evidence type="ECO:0000256" key="5">
    <source>
        <dbReference type="ARBA" id="ARBA00022927"/>
    </source>
</evidence>
<dbReference type="GO" id="GO:0031369">
    <property type="term" value="F:translation initiation factor binding"/>
    <property type="evidence" value="ECO:0007669"/>
    <property type="project" value="TreeGrafter"/>
</dbReference>
<dbReference type="PANTHER" id="PTHR12960:SF0">
    <property type="entry name" value="MRNA EXPORT FACTOR GLE1"/>
    <property type="match status" value="1"/>
</dbReference>
<sequence length="774" mass="88020">MNGEGWYLVVFLGGVVQERFHFNTSLSENFDAHCPFPLVPATSPPSSSLPWHRRRPPPSQLPPAPPSYFPTTAIRNRIRRNLSYQLSQGSDFRNPNTFKDEYSSPLFFCSFHRIGSLHIMRGVKLELRCPQRVHGIIADPQIDWSFDELLSELNAVDHKLQASSLVPLPFSKTHSSDLSVVVHAEKNRKSFVMHVSDDDDDDDVVNGGRFGCDEIYLSDDVDSDSDSSTGAQCSLMDKGGVIEGALIELSHEHQLSVAEEIRTRISAFGTDFTNEKEKLTNALSRAEKSKEARRELDRKRDLQYQRIIAEALDNHLTDVQRHHEYKSQIEEKKIRDDAAIEEAKRKQKALQEEKVRQEKMKSEEAKRQAEKKREEEIKAKAKAKALEDERAAKEAAIMSMAESQRKAAEALTASKELNKPSSGNVVKGAESGLKMEERRVQMYKEVVGKDVVSEMDSNKEYRSHGMQMARRIKTITGTKENVRTKADELVKLMNSTFPQSINIGIFADKIVSQSTNASSNSVLYGYGHVIVMVTSKIPHAMEILLAKLNKVCIFTVPKYLSYSEGAFESREAYYRAIGYEEEDGKLESTDTYVGRLTQHMKLYAALIQTEVDGFRNLHGIEEGWKWLARFLNALPANIYTGVALQAFIELAGFGMYKRYKNQFKKLLNIISQDFLKALKEREDPKVTKVVISLENYIQSNQFLKEPEGWRLQDSLLSHGFVPNESDDQQQYYSNNNSSGGYGYKGHQQQYNYNSPNRQRACLARSFWERLKASS</sequence>
<keyword evidence="3" id="KW-0813">Transport</keyword>
<dbReference type="AlphaFoldDB" id="A0AAU9N567"/>
<keyword evidence="6" id="KW-0811">Translocation</keyword>
<feature type="region of interest" description="Disordered" evidence="11">
    <location>
        <begin position="409"/>
        <end position="432"/>
    </location>
</feature>
<dbReference type="GO" id="GO:0005543">
    <property type="term" value="F:phospholipid binding"/>
    <property type="evidence" value="ECO:0007669"/>
    <property type="project" value="TreeGrafter"/>
</dbReference>
<dbReference type="GO" id="GO:0016973">
    <property type="term" value="P:poly(A)+ mRNA export from nucleus"/>
    <property type="evidence" value="ECO:0007669"/>
    <property type="project" value="InterPro"/>
</dbReference>
<evidence type="ECO:0000256" key="9">
    <source>
        <dbReference type="ARBA" id="ARBA00026227"/>
    </source>
</evidence>
<dbReference type="PANTHER" id="PTHR12960">
    <property type="entry name" value="GLE-1-RELATED"/>
    <property type="match status" value="1"/>
</dbReference>
<comment type="similarity">
    <text evidence="2">Belongs to the GLE1 family.</text>
</comment>
<evidence type="ECO:0000256" key="4">
    <source>
        <dbReference type="ARBA" id="ARBA00022816"/>
    </source>
</evidence>
<proteinExistence type="inferred from homology"/>
<evidence type="ECO:0000256" key="11">
    <source>
        <dbReference type="SAM" id="MobiDB-lite"/>
    </source>
</evidence>
<comment type="subcellular location">
    <subcellularLocation>
        <location evidence="1">Nucleus</location>
        <location evidence="1">Nuclear pore complex</location>
    </subcellularLocation>
</comment>
<dbReference type="Gene3D" id="1.25.40.510">
    <property type="entry name" value="GLE1-like"/>
    <property type="match status" value="1"/>
</dbReference>
<dbReference type="GO" id="GO:0005737">
    <property type="term" value="C:cytoplasm"/>
    <property type="evidence" value="ECO:0007669"/>
    <property type="project" value="TreeGrafter"/>
</dbReference>
<gene>
    <name evidence="12" type="ORF">LVIROSA_LOCUS20490</name>
</gene>
<evidence type="ECO:0000256" key="7">
    <source>
        <dbReference type="ARBA" id="ARBA00023132"/>
    </source>
</evidence>
<dbReference type="InterPro" id="IPR012476">
    <property type="entry name" value="GLE1"/>
</dbReference>
<evidence type="ECO:0000256" key="2">
    <source>
        <dbReference type="ARBA" id="ARBA00011056"/>
    </source>
</evidence>
<evidence type="ECO:0000313" key="12">
    <source>
        <dbReference type="EMBL" id="CAH1433932.1"/>
    </source>
</evidence>
<comment type="caution">
    <text evidence="12">The sequence shown here is derived from an EMBL/GenBank/DDBJ whole genome shotgun (WGS) entry which is preliminary data.</text>
</comment>
<dbReference type="EMBL" id="CAKMRJ010003334">
    <property type="protein sequence ID" value="CAH1433932.1"/>
    <property type="molecule type" value="Genomic_DNA"/>
</dbReference>